<keyword evidence="1" id="KW-0472">Membrane</keyword>
<evidence type="ECO:0000313" key="3">
    <source>
        <dbReference type="Proteomes" id="UP000053239"/>
    </source>
</evidence>
<evidence type="ECO:0000313" key="2">
    <source>
        <dbReference type="EMBL" id="KMZ98974.1"/>
    </source>
</evidence>
<keyword evidence="1" id="KW-0812">Transmembrane</keyword>
<protein>
    <recommendedName>
        <fullName evidence="4">Variable surface protein</fullName>
    </recommendedName>
</protein>
<dbReference type="OrthoDB" id="10466705at2759"/>
<proteinExistence type="predicted"/>
<dbReference type="InterPro" id="IPR008780">
    <property type="entry name" value="Plasmodium_Vir"/>
</dbReference>
<sequence length="238" mass="27435">MNICKKLLRNLKLLHSECNNTDDFVKYCNNINNWLYYEIKEHNISDDTINSIFAASKQIIVKKKGYPECSYFTFNKDLIKPEKLVTLRIFNKNIDDILEILTKKSDSNICSCKKFIKQCLDLYKHMHENHCSNGDIMNSPPNGTCEIVNEFKKLYISFIYNKLGRKYEFPDLSSNMITYSIDGCQSDETDSAQASPEHSKQLDRSIAQNASHALAAMAGIPPFLALIYNVNIIYIQKF</sequence>
<organism evidence="2 3">
    <name type="scientific">Plasmodium vivax North Korean</name>
    <dbReference type="NCBI Taxonomy" id="1035514"/>
    <lineage>
        <taxon>Eukaryota</taxon>
        <taxon>Sar</taxon>
        <taxon>Alveolata</taxon>
        <taxon>Apicomplexa</taxon>
        <taxon>Aconoidasida</taxon>
        <taxon>Haemosporida</taxon>
        <taxon>Plasmodiidae</taxon>
        <taxon>Plasmodium</taxon>
        <taxon>Plasmodium (Plasmodium)</taxon>
    </lineage>
</organism>
<gene>
    <name evidence="2" type="ORF">PVNG_03813</name>
</gene>
<dbReference type="EMBL" id="KQ235435">
    <property type="protein sequence ID" value="KMZ98974.1"/>
    <property type="molecule type" value="Genomic_DNA"/>
</dbReference>
<dbReference type="Pfam" id="PF05795">
    <property type="entry name" value="Plasmodium_Vir"/>
    <property type="match status" value="1"/>
</dbReference>
<dbReference type="Proteomes" id="UP000053239">
    <property type="component" value="Unassembled WGS sequence"/>
</dbReference>
<evidence type="ECO:0008006" key="4">
    <source>
        <dbReference type="Google" id="ProtNLM"/>
    </source>
</evidence>
<feature type="transmembrane region" description="Helical" evidence="1">
    <location>
        <begin position="213"/>
        <end position="235"/>
    </location>
</feature>
<evidence type="ECO:0000256" key="1">
    <source>
        <dbReference type="SAM" id="Phobius"/>
    </source>
</evidence>
<accession>A0A0J9TTS8</accession>
<keyword evidence="1" id="KW-1133">Transmembrane helix</keyword>
<reference evidence="2 3" key="1">
    <citation type="submission" date="2011-09" db="EMBL/GenBank/DDBJ databases">
        <title>The Genome Sequence of Plasmodium vivax North Korean.</title>
        <authorList>
            <consortium name="The Broad Institute Genome Sequencing Platform"/>
            <consortium name="The Broad Institute Genome Sequencing Center for Infectious Disease"/>
            <person name="Neafsey D."/>
            <person name="Carlton J."/>
            <person name="Barnwell J."/>
            <person name="Collins W."/>
            <person name="Escalante A."/>
            <person name="Mullikin J."/>
            <person name="Saul A."/>
            <person name="Guigo R."/>
            <person name="Camara F."/>
            <person name="Young S.K."/>
            <person name="Zeng Q."/>
            <person name="Gargeya S."/>
            <person name="Fitzgerald M."/>
            <person name="Haas B."/>
            <person name="Abouelleil A."/>
            <person name="Alvarado L."/>
            <person name="Arachchi H.M."/>
            <person name="Berlin A."/>
            <person name="Brown A."/>
            <person name="Chapman S.B."/>
            <person name="Chen Z."/>
            <person name="Dunbar C."/>
            <person name="Freedman E."/>
            <person name="Gearin G."/>
            <person name="Gellesch M."/>
            <person name="Goldberg J."/>
            <person name="Griggs A."/>
            <person name="Gujja S."/>
            <person name="Heiman D."/>
            <person name="Howarth C."/>
            <person name="Larson L."/>
            <person name="Lui A."/>
            <person name="MacDonald P.J.P."/>
            <person name="Montmayeur A."/>
            <person name="Murphy C."/>
            <person name="Neiman D."/>
            <person name="Pearson M."/>
            <person name="Priest M."/>
            <person name="Roberts A."/>
            <person name="Saif S."/>
            <person name="Shea T."/>
            <person name="Shenoy N."/>
            <person name="Sisk P."/>
            <person name="Stolte C."/>
            <person name="Sykes S."/>
            <person name="Wortman J."/>
            <person name="Nusbaum C."/>
            <person name="Birren B."/>
        </authorList>
    </citation>
    <scope>NUCLEOTIDE SEQUENCE [LARGE SCALE GENOMIC DNA]</scope>
    <source>
        <strain evidence="2 3">North Korean</strain>
    </source>
</reference>
<name>A0A0J9TTS8_PLAVI</name>
<dbReference type="AlphaFoldDB" id="A0A0J9TTS8"/>